<keyword evidence="2" id="KW-1185">Reference proteome</keyword>
<gene>
    <name evidence="1" type="ORF">M5X12_21755</name>
</gene>
<proteinExistence type="predicted"/>
<evidence type="ECO:0008006" key="3">
    <source>
        <dbReference type="Google" id="ProtNLM"/>
    </source>
</evidence>
<dbReference type="Proteomes" id="UP001527181">
    <property type="component" value="Unassembled WGS sequence"/>
</dbReference>
<dbReference type="Gene3D" id="1.20.140.160">
    <property type="match status" value="1"/>
</dbReference>
<accession>A0ABT4H2F6</accession>
<dbReference type="SUPFAM" id="SSF88659">
    <property type="entry name" value="Sigma3 and sigma4 domains of RNA polymerase sigma factors"/>
    <property type="match status" value="1"/>
</dbReference>
<sequence>MGNDGSIIDFYRSELKRIAWRLQYKARVKVRREVPIQNDFLHSFHHTDQLENRLLIKQLIMSLPYETGKKIIYEIYFNDKTEAQIAMEMEISQQAVNKWKKKTLRFLYQKLSS</sequence>
<name>A0ABT4H2F6_PAEAL</name>
<dbReference type="InterPro" id="IPR013324">
    <property type="entry name" value="RNA_pol_sigma_r3/r4-like"/>
</dbReference>
<reference evidence="1 2" key="1">
    <citation type="submission" date="2022-05" db="EMBL/GenBank/DDBJ databases">
        <title>Genome Sequencing of Bee-Associated Microbes.</title>
        <authorList>
            <person name="Dunlap C."/>
        </authorList>
    </citation>
    <scope>NUCLEOTIDE SEQUENCE [LARGE SCALE GENOMIC DNA]</scope>
    <source>
        <strain evidence="1 2">NRRL B-04010</strain>
    </source>
</reference>
<dbReference type="EMBL" id="JAMDNP010000050">
    <property type="protein sequence ID" value="MCY9763162.1"/>
    <property type="molecule type" value="Genomic_DNA"/>
</dbReference>
<protein>
    <recommendedName>
        <fullName evidence="3">RNA polymerase sigma factor 70 region 4 type 2 domain-containing protein</fullName>
    </recommendedName>
</protein>
<organism evidence="1 2">
    <name type="scientific">Paenibacillus alvei</name>
    <name type="common">Bacillus alvei</name>
    <dbReference type="NCBI Taxonomy" id="44250"/>
    <lineage>
        <taxon>Bacteria</taxon>
        <taxon>Bacillati</taxon>
        <taxon>Bacillota</taxon>
        <taxon>Bacilli</taxon>
        <taxon>Bacillales</taxon>
        <taxon>Paenibacillaceae</taxon>
        <taxon>Paenibacillus</taxon>
    </lineage>
</organism>
<evidence type="ECO:0000313" key="2">
    <source>
        <dbReference type="Proteomes" id="UP001527181"/>
    </source>
</evidence>
<comment type="caution">
    <text evidence="1">The sequence shown here is derived from an EMBL/GenBank/DDBJ whole genome shotgun (WGS) entry which is preliminary data.</text>
</comment>
<evidence type="ECO:0000313" key="1">
    <source>
        <dbReference type="EMBL" id="MCY9763162.1"/>
    </source>
</evidence>
<dbReference type="RefSeq" id="WP_268600223.1">
    <property type="nucleotide sequence ID" value="NZ_JAMDNP010000050.1"/>
</dbReference>